<dbReference type="InterPro" id="IPR029063">
    <property type="entry name" value="SAM-dependent_MTases_sf"/>
</dbReference>
<dbReference type="GO" id="GO:0009007">
    <property type="term" value="F:site-specific DNA-methyltransferase (adenine-specific) activity"/>
    <property type="evidence" value="ECO:0007669"/>
    <property type="project" value="UniProtKB-EC"/>
</dbReference>
<evidence type="ECO:0000259" key="7">
    <source>
        <dbReference type="Pfam" id="PF01555"/>
    </source>
</evidence>
<feature type="domain" description="DNA methylase N-4/N-6" evidence="7">
    <location>
        <begin position="146"/>
        <end position="211"/>
    </location>
</feature>
<sequence>MELISKAENIDCMLGMKEFPDNYFDWAVVDPPYFEGPEKRMYYGSKISNRGIKRVDYPVSDWSKQIPGFDYYEELIRVSRHQIIWGINYFEFAAAVGSGRIIWDKCNGDSSFSDAELASISSIDSTRIFKYMWNGMMQGKSIKEGHIQQGDKRKNEKKIHPTQKPVLLYGWLFDKFIPKGSKILDTHLGSGSSRIAARKLGYDFWAFEIDSIAFQNQENRYQNEFSNSELFIKNQTQ</sequence>
<dbReference type="GO" id="GO:0008170">
    <property type="term" value="F:N-methyltransferase activity"/>
    <property type="evidence" value="ECO:0007669"/>
    <property type="project" value="InterPro"/>
</dbReference>
<proteinExistence type="inferred from homology"/>
<evidence type="ECO:0000256" key="6">
    <source>
        <dbReference type="ARBA" id="ARBA00047942"/>
    </source>
</evidence>
<dbReference type="OrthoDB" id="9800801at2"/>
<keyword evidence="4 8" id="KW-0808">Transferase</keyword>
<dbReference type="InterPro" id="IPR002052">
    <property type="entry name" value="DNA_methylase_N6_adenine_CS"/>
</dbReference>
<keyword evidence="9" id="KW-1185">Reference proteome</keyword>
<dbReference type="Proteomes" id="UP000284531">
    <property type="component" value="Unassembled WGS sequence"/>
</dbReference>
<dbReference type="InterPro" id="IPR002295">
    <property type="entry name" value="N4/N6-MTase_EcoPI_Mod-like"/>
</dbReference>
<evidence type="ECO:0000256" key="1">
    <source>
        <dbReference type="ARBA" id="ARBA00006594"/>
    </source>
</evidence>
<dbReference type="Pfam" id="PF01555">
    <property type="entry name" value="N6_N4_Mtase"/>
    <property type="match status" value="1"/>
</dbReference>
<reference evidence="8 9" key="1">
    <citation type="submission" date="2018-09" db="EMBL/GenBank/DDBJ databases">
        <title>Genomic Encyclopedia of Archaeal and Bacterial Type Strains, Phase II (KMG-II): from individual species to whole genera.</title>
        <authorList>
            <person name="Goeker M."/>
        </authorList>
    </citation>
    <scope>NUCLEOTIDE SEQUENCE [LARGE SCALE GENOMIC DNA]</scope>
    <source>
        <strain evidence="8 9">DSM 21950</strain>
    </source>
</reference>
<dbReference type="AlphaFoldDB" id="A0A419WMY5"/>
<dbReference type="EC" id="2.1.1.72" evidence="2"/>
<dbReference type="Gene3D" id="3.40.50.150">
    <property type="entry name" value="Vaccinia Virus protein VP39"/>
    <property type="match status" value="1"/>
</dbReference>
<dbReference type="EMBL" id="RAPQ01000012">
    <property type="protein sequence ID" value="RKD96756.1"/>
    <property type="molecule type" value="Genomic_DNA"/>
</dbReference>
<comment type="similarity">
    <text evidence="1">Belongs to the N(4)/N(6)-methyltransferase family.</text>
</comment>
<dbReference type="GO" id="GO:0003677">
    <property type="term" value="F:DNA binding"/>
    <property type="evidence" value="ECO:0007669"/>
    <property type="project" value="InterPro"/>
</dbReference>
<comment type="caution">
    <text evidence="8">The sequence shown here is derived from an EMBL/GenBank/DDBJ whole genome shotgun (WGS) entry which is preliminary data.</text>
</comment>
<comment type="catalytic activity">
    <reaction evidence="6">
        <text>a 2'-deoxyadenosine in DNA + S-adenosyl-L-methionine = an N(6)-methyl-2'-deoxyadenosine in DNA + S-adenosyl-L-homocysteine + H(+)</text>
        <dbReference type="Rhea" id="RHEA:15197"/>
        <dbReference type="Rhea" id="RHEA-COMP:12418"/>
        <dbReference type="Rhea" id="RHEA-COMP:12419"/>
        <dbReference type="ChEBI" id="CHEBI:15378"/>
        <dbReference type="ChEBI" id="CHEBI:57856"/>
        <dbReference type="ChEBI" id="CHEBI:59789"/>
        <dbReference type="ChEBI" id="CHEBI:90615"/>
        <dbReference type="ChEBI" id="CHEBI:90616"/>
        <dbReference type="EC" id="2.1.1.72"/>
    </reaction>
</comment>
<evidence type="ECO:0000256" key="3">
    <source>
        <dbReference type="ARBA" id="ARBA00022603"/>
    </source>
</evidence>
<protein>
    <recommendedName>
        <fullName evidence="2">site-specific DNA-methyltransferase (adenine-specific)</fullName>
        <ecNumber evidence="2">2.1.1.72</ecNumber>
    </recommendedName>
</protein>
<name>A0A419WMY5_9BACT</name>
<dbReference type="PRINTS" id="PR00506">
    <property type="entry name" value="D21N6MTFRASE"/>
</dbReference>
<evidence type="ECO:0000256" key="4">
    <source>
        <dbReference type="ARBA" id="ARBA00022679"/>
    </source>
</evidence>
<accession>A0A419WMY5</accession>
<evidence type="ECO:0000256" key="5">
    <source>
        <dbReference type="ARBA" id="ARBA00022691"/>
    </source>
</evidence>
<dbReference type="InterPro" id="IPR002941">
    <property type="entry name" value="DNA_methylase_N4/N6"/>
</dbReference>
<keyword evidence="3 8" id="KW-0489">Methyltransferase</keyword>
<evidence type="ECO:0000313" key="9">
    <source>
        <dbReference type="Proteomes" id="UP000284531"/>
    </source>
</evidence>
<dbReference type="SUPFAM" id="SSF53335">
    <property type="entry name" value="S-adenosyl-L-methionine-dependent methyltransferases"/>
    <property type="match status" value="1"/>
</dbReference>
<dbReference type="GO" id="GO:0032259">
    <property type="term" value="P:methylation"/>
    <property type="evidence" value="ECO:0007669"/>
    <property type="project" value="UniProtKB-KW"/>
</dbReference>
<gene>
    <name evidence="8" type="ORF">BXY64_3702</name>
</gene>
<evidence type="ECO:0000256" key="2">
    <source>
        <dbReference type="ARBA" id="ARBA00011900"/>
    </source>
</evidence>
<keyword evidence="5" id="KW-0949">S-adenosyl-L-methionine</keyword>
<organism evidence="8 9">
    <name type="scientific">Marinifilum flexuosum</name>
    <dbReference type="NCBI Taxonomy" id="1117708"/>
    <lineage>
        <taxon>Bacteria</taxon>
        <taxon>Pseudomonadati</taxon>
        <taxon>Bacteroidota</taxon>
        <taxon>Bacteroidia</taxon>
        <taxon>Marinilabiliales</taxon>
        <taxon>Marinifilaceae</taxon>
    </lineage>
</organism>
<evidence type="ECO:0000313" key="8">
    <source>
        <dbReference type="EMBL" id="RKD96756.1"/>
    </source>
</evidence>
<dbReference type="PROSITE" id="PS00092">
    <property type="entry name" value="N6_MTASE"/>
    <property type="match status" value="1"/>
</dbReference>